<proteinExistence type="predicted"/>
<keyword evidence="2" id="KW-1185">Reference proteome</keyword>
<protein>
    <recommendedName>
        <fullName evidence="3">F-box domain-containing protein</fullName>
    </recommendedName>
</protein>
<evidence type="ECO:0000313" key="1">
    <source>
        <dbReference type="EMBL" id="ORX38848.1"/>
    </source>
</evidence>
<comment type="caution">
    <text evidence="1">The sequence shown here is derived from an EMBL/GenBank/DDBJ whole genome shotgun (WGS) entry which is preliminary data.</text>
</comment>
<evidence type="ECO:0008006" key="3">
    <source>
        <dbReference type="Google" id="ProtNLM"/>
    </source>
</evidence>
<evidence type="ECO:0000313" key="2">
    <source>
        <dbReference type="Proteomes" id="UP000193218"/>
    </source>
</evidence>
<accession>A0A1Y1ULC2</accession>
<reference evidence="1 2" key="1">
    <citation type="submission" date="2017-03" db="EMBL/GenBank/DDBJ databases">
        <title>Widespread Adenine N6-methylation of Active Genes in Fungi.</title>
        <authorList>
            <consortium name="DOE Joint Genome Institute"/>
            <person name="Mondo S.J."/>
            <person name="Dannebaum R.O."/>
            <person name="Kuo R.C."/>
            <person name="Louie K.B."/>
            <person name="Bewick A.J."/>
            <person name="Labutti K."/>
            <person name="Haridas S."/>
            <person name="Kuo A."/>
            <person name="Salamov A."/>
            <person name="Ahrendt S.R."/>
            <person name="Lau R."/>
            <person name="Bowen B.P."/>
            <person name="Lipzen A."/>
            <person name="Sullivan W."/>
            <person name="Andreopoulos W.B."/>
            <person name="Clum A."/>
            <person name="Lindquist E."/>
            <person name="Daum C."/>
            <person name="Northen T.R."/>
            <person name="Ramamoorthy G."/>
            <person name="Schmitz R.J."/>
            <person name="Gryganskyi A."/>
            <person name="Culley D."/>
            <person name="Magnuson J."/>
            <person name="James T.Y."/>
            <person name="O'Malley M.A."/>
            <person name="Stajich J.E."/>
            <person name="Spatafora J.W."/>
            <person name="Visel A."/>
            <person name="Grigoriev I.V."/>
        </authorList>
    </citation>
    <scope>NUCLEOTIDE SEQUENCE [LARGE SCALE GENOMIC DNA]</scope>
    <source>
        <strain evidence="1 2">NRRL Y-17943</strain>
    </source>
</reference>
<dbReference type="EMBL" id="NBSH01000003">
    <property type="protein sequence ID" value="ORX38848.1"/>
    <property type="molecule type" value="Genomic_DNA"/>
</dbReference>
<sequence length="404" mass="46571">MLQSKVRARRARVYKIPDTPPKTSRPLPLDILRRIFSFLDPIHDAKARPALAISLRVSHAIHDLVAPLLYREVSLHWLVNQDVVWKAGTQDTYYKIRKRNPAPRYTLPAHYIQYIRHLYVHHHTHKNIRSACRLQLPPALVHMDILELEIATRNRYARTRRDWCNDITPHSRRNGNVNRCPGIRFFRPRTLLLICEDLFVNDSDEAFCDVSRLPEVTLQALRRLVIRPRRCALEDIFHGYGADDHLRFGKIPTSTQRIDVVFEPSIAGLRRPRNGGPPSILDRQRLQTVMFEDLLSLMFAAPRREPPGYQVTIVGIGYLGDDIDPLHDPGASGRCSEAIQVAVEARVRMIAITKHGDSPETRATLDKMRFLDLRTYAAELRGIDKHILSAECWNHSELDPLFET</sequence>
<gene>
    <name evidence="1" type="ORF">BD324DRAFT_294140</name>
</gene>
<organism evidence="1 2">
    <name type="scientific">Kockovaella imperatae</name>
    <dbReference type="NCBI Taxonomy" id="4999"/>
    <lineage>
        <taxon>Eukaryota</taxon>
        <taxon>Fungi</taxon>
        <taxon>Dikarya</taxon>
        <taxon>Basidiomycota</taxon>
        <taxon>Agaricomycotina</taxon>
        <taxon>Tremellomycetes</taxon>
        <taxon>Tremellales</taxon>
        <taxon>Cuniculitremaceae</taxon>
        <taxon>Kockovaella</taxon>
    </lineage>
</organism>
<name>A0A1Y1ULC2_9TREE</name>
<dbReference type="Proteomes" id="UP000193218">
    <property type="component" value="Unassembled WGS sequence"/>
</dbReference>
<dbReference type="GeneID" id="33554209"/>
<dbReference type="AlphaFoldDB" id="A0A1Y1ULC2"/>
<dbReference type="InParanoid" id="A0A1Y1ULC2"/>
<dbReference type="RefSeq" id="XP_021872711.1">
    <property type="nucleotide sequence ID" value="XM_022012401.1"/>
</dbReference>